<keyword evidence="8 10" id="KW-0030">Aminoacyl-tRNA synthetase</keyword>
<dbReference type="Pfam" id="PF00579">
    <property type="entry name" value="tRNA-synt_1b"/>
    <property type="match status" value="1"/>
</dbReference>
<dbReference type="GO" id="GO:0070183">
    <property type="term" value="P:mitochondrial tryptophanyl-tRNA aminoacylation"/>
    <property type="evidence" value="ECO:0007669"/>
    <property type="project" value="TreeGrafter"/>
</dbReference>
<dbReference type="PANTHER" id="PTHR43766">
    <property type="entry name" value="TRYPTOPHAN--TRNA LIGASE, MITOCHONDRIAL"/>
    <property type="match status" value="1"/>
</dbReference>
<dbReference type="EMBL" id="JBBCAQ010000034">
    <property type="protein sequence ID" value="KAK7580782.1"/>
    <property type="molecule type" value="Genomic_DNA"/>
</dbReference>
<dbReference type="GO" id="GO:0005759">
    <property type="term" value="C:mitochondrial matrix"/>
    <property type="evidence" value="ECO:0007669"/>
    <property type="project" value="TreeGrafter"/>
</dbReference>
<dbReference type="InterPro" id="IPR001412">
    <property type="entry name" value="aa-tRNA-synth_I_CS"/>
</dbReference>
<organism evidence="11 12">
    <name type="scientific">Parthenolecanium corni</name>
    <dbReference type="NCBI Taxonomy" id="536013"/>
    <lineage>
        <taxon>Eukaryota</taxon>
        <taxon>Metazoa</taxon>
        <taxon>Ecdysozoa</taxon>
        <taxon>Arthropoda</taxon>
        <taxon>Hexapoda</taxon>
        <taxon>Insecta</taxon>
        <taxon>Pterygota</taxon>
        <taxon>Neoptera</taxon>
        <taxon>Paraneoptera</taxon>
        <taxon>Hemiptera</taxon>
        <taxon>Sternorrhyncha</taxon>
        <taxon>Coccoidea</taxon>
        <taxon>Coccidae</taxon>
        <taxon>Parthenolecanium</taxon>
    </lineage>
</organism>
<keyword evidence="5 10" id="KW-0547">Nucleotide-binding</keyword>
<evidence type="ECO:0000256" key="8">
    <source>
        <dbReference type="ARBA" id="ARBA00023146"/>
    </source>
</evidence>
<dbReference type="PROSITE" id="PS00178">
    <property type="entry name" value="AA_TRNA_LIGASE_I"/>
    <property type="match status" value="1"/>
</dbReference>
<dbReference type="InterPro" id="IPR002305">
    <property type="entry name" value="aa-tRNA-synth_Ic"/>
</dbReference>
<protein>
    <recommendedName>
        <fullName evidence="3">tryptophan--tRNA ligase</fullName>
        <ecNumber evidence="3">6.1.1.2</ecNumber>
    </recommendedName>
    <alternativeName>
        <fullName evidence="9">Tryptophanyl-tRNA synthetase</fullName>
    </alternativeName>
</protein>
<dbReference type="InterPro" id="IPR014729">
    <property type="entry name" value="Rossmann-like_a/b/a_fold"/>
</dbReference>
<name>A0AAN9Y1E5_9HEMI</name>
<evidence type="ECO:0000256" key="5">
    <source>
        <dbReference type="ARBA" id="ARBA00022741"/>
    </source>
</evidence>
<dbReference type="EC" id="6.1.1.2" evidence="3"/>
<evidence type="ECO:0000256" key="10">
    <source>
        <dbReference type="RuleBase" id="RU363036"/>
    </source>
</evidence>
<keyword evidence="12" id="KW-1185">Reference proteome</keyword>
<keyword evidence="7 10" id="KW-0648">Protein biosynthesis</keyword>
<comment type="similarity">
    <text evidence="2 10">Belongs to the class-I aminoacyl-tRNA synthetase family.</text>
</comment>
<dbReference type="AlphaFoldDB" id="A0AAN9Y1E5"/>
<dbReference type="PANTHER" id="PTHR43766:SF1">
    <property type="entry name" value="TRYPTOPHAN--TRNA LIGASE, MITOCHONDRIAL"/>
    <property type="match status" value="1"/>
</dbReference>
<dbReference type="SUPFAM" id="SSF52374">
    <property type="entry name" value="Nucleotidylyl transferase"/>
    <property type="match status" value="1"/>
</dbReference>
<reference evidence="11 12" key="1">
    <citation type="submission" date="2024-03" db="EMBL/GenBank/DDBJ databases">
        <title>Adaptation during the transition from Ophiocordyceps entomopathogen to insect associate is accompanied by gene loss and intensified selection.</title>
        <authorList>
            <person name="Ward C.M."/>
            <person name="Onetto C.A."/>
            <person name="Borneman A.R."/>
        </authorList>
    </citation>
    <scope>NUCLEOTIDE SEQUENCE [LARGE SCALE GENOMIC DNA]</scope>
    <source>
        <strain evidence="11">AWRI1</strain>
        <tissue evidence="11">Single Adult Female</tissue>
    </source>
</reference>
<proteinExistence type="inferred from homology"/>
<dbReference type="Gene3D" id="3.40.50.620">
    <property type="entry name" value="HUPs"/>
    <property type="match status" value="1"/>
</dbReference>
<evidence type="ECO:0000256" key="6">
    <source>
        <dbReference type="ARBA" id="ARBA00022840"/>
    </source>
</evidence>
<gene>
    <name evidence="11" type="ORF">V9T40_001411</name>
</gene>
<evidence type="ECO:0000256" key="3">
    <source>
        <dbReference type="ARBA" id="ARBA00013161"/>
    </source>
</evidence>
<evidence type="ECO:0000256" key="2">
    <source>
        <dbReference type="ARBA" id="ARBA00005594"/>
    </source>
</evidence>
<dbReference type="GO" id="GO:0004830">
    <property type="term" value="F:tryptophan-tRNA ligase activity"/>
    <property type="evidence" value="ECO:0007669"/>
    <property type="project" value="UniProtKB-EC"/>
</dbReference>
<dbReference type="InterPro" id="IPR050203">
    <property type="entry name" value="Trp-tRNA_synthetase"/>
</dbReference>
<evidence type="ECO:0000256" key="7">
    <source>
        <dbReference type="ARBA" id="ARBA00022917"/>
    </source>
</evidence>
<dbReference type="GO" id="GO:0005524">
    <property type="term" value="F:ATP binding"/>
    <property type="evidence" value="ECO:0007669"/>
    <property type="project" value="UniProtKB-KW"/>
</dbReference>
<dbReference type="Proteomes" id="UP001367676">
    <property type="component" value="Unassembled WGS sequence"/>
</dbReference>
<evidence type="ECO:0000313" key="11">
    <source>
        <dbReference type="EMBL" id="KAK7580782.1"/>
    </source>
</evidence>
<accession>A0AAN9Y1E5</accession>
<comment type="caution">
    <text evidence="11">The sequence shown here is derived from an EMBL/GenBank/DDBJ whole genome shotgun (WGS) entry which is preliminary data.</text>
</comment>
<evidence type="ECO:0000313" key="12">
    <source>
        <dbReference type="Proteomes" id="UP001367676"/>
    </source>
</evidence>
<sequence length="347" mass="38484">MSRRFPLLPSFTYTGCRYFCSKSTPQENVIFVGIEPNGPMHIGNYYGVFKNCVTLQNSGCSVRCSVGDMLSMAIPAKSPPLQESILLTTACLIGCGIKPEKSTIFLQSQIPQLSQLCWVLGCLTDLTELPKNQKDVPLGSYLRSLLQTADILLNKSSHVCIGYEKLFQLPLVYNLAKKYNEKYGETFHHPVPIINAAVNFKDLRQPSMKMSKSNGSEKGKINLTDPPDVVLSKIRKAVTDMTSKITYEPDARPGVSNLVAIHSAVTNKTPEELCLEAANLDTDKYKSRVAEALIESMKPFNHRINELLKDKAYLATVLDDGTKKASNFAEQTWISVHEKIGSCVARQ</sequence>
<dbReference type="PRINTS" id="PR01039">
    <property type="entry name" value="TRNASYNTHTRP"/>
</dbReference>
<dbReference type="FunFam" id="1.10.240.10:FF:000002">
    <property type="entry name" value="Tryptophan--tRNA ligase"/>
    <property type="match status" value="1"/>
</dbReference>
<keyword evidence="4 10" id="KW-0436">Ligase</keyword>
<evidence type="ECO:0000256" key="1">
    <source>
        <dbReference type="ARBA" id="ARBA00004173"/>
    </source>
</evidence>
<dbReference type="InterPro" id="IPR002306">
    <property type="entry name" value="Trp-tRNA-ligase"/>
</dbReference>
<keyword evidence="6 10" id="KW-0067">ATP-binding</keyword>
<comment type="subcellular location">
    <subcellularLocation>
        <location evidence="1">Mitochondrion</location>
    </subcellularLocation>
</comment>
<evidence type="ECO:0000256" key="4">
    <source>
        <dbReference type="ARBA" id="ARBA00022598"/>
    </source>
</evidence>
<evidence type="ECO:0000256" key="9">
    <source>
        <dbReference type="ARBA" id="ARBA00030268"/>
    </source>
</evidence>
<dbReference type="Gene3D" id="1.10.240.10">
    <property type="entry name" value="Tyrosyl-Transfer RNA Synthetase"/>
    <property type="match status" value="1"/>
</dbReference>